<dbReference type="EMBL" id="AHZU02001361">
    <property type="protein sequence ID" value="KFG33095.1"/>
    <property type="molecule type" value="Genomic_DNA"/>
</dbReference>
<keyword evidence="1" id="KW-1133">Transmembrane helix</keyword>
<feature type="transmembrane region" description="Helical" evidence="1">
    <location>
        <begin position="21"/>
        <end position="40"/>
    </location>
</feature>
<accession>A0A086JLS7</accession>
<keyword evidence="1" id="KW-0472">Membrane</keyword>
<reference evidence="2 3" key="1">
    <citation type="submission" date="2014-02" db="EMBL/GenBank/DDBJ databases">
        <authorList>
            <person name="Sibley D."/>
            <person name="Venepally P."/>
            <person name="Karamycheva S."/>
            <person name="Hadjithomas M."/>
            <person name="Khan A."/>
            <person name="Brunk B."/>
            <person name="Roos D."/>
            <person name="Caler E."/>
            <person name="Lorenzi H."/>
        </authorList>
    </citation>
    <scope>NUCLEOTIDE SEQUENCE [LARGE SCALE GENOMIC DNA]</scope>
    <source>
        <strain evidence="2 3">GAB2-2007-GAL-DOM2</strain>
    </source>
</reference>
<sequence>MTIPVVKKTLWLRRAPAAFRGIRASVIWPLFFRASSLLLATEVLHTLHLVAVCLIVFGGSATIGFSSLGDSTKKLTFPFSGKMKRSKKAAKLRVRRGTESRGTRAFYYGSGLPQRRDLSPAHFLAKDFQRGVTLKFAKHLQKSMKKTLAPILCREGSAYSRGFAGLGECSRKKSY</sequence>
<gene>
    <name evidence="2" type="ORF">TGDOM2_243420</name>
</gene>
<feature type="transmembrane region" description="Helical" evidence="1">
    <location>
        <begin position="46"/>
        <end position="65"/>
    </location>
</feature>
<evidence type="ECO:0000256" key="1">
    <source>
        <dbReference type="SAM" id="Phobius"/>
    </source>
</evidence>
<evidence type="ECO:0000313" key="3">
    <source>
        <dbReference type="Proteomes" id="UP000028837"/>
    </source>
</evidence>
<name>A0A086JLS7_TOXGO</name>
<keyword evidence="1 2" id="KW-0812">Transmembrane</keyword>
<dbReference type="AlphaFoldDB" id="A0A086JLS7"/>
<comment type="caution">
    <text evidence="2">The sequence shown here is derived from an EMBL/GenBank/DDBJ whole genome shotgun (WGS) entry which is preliminary data.</text>
</comment>
<dbReference type="Proteomes" id="UP000028837">
    <property type="component" value="Unassembled WGS sequence"/>
</dbReference>
<organism evidence="2 3">
    <name type="scientific">Toxoplasma gondii GAB2-2007-GAL-DOM2</name>
    <dbReference type="NCBI Taxonomy" id="1130820"/>
    <lineage>
        <taxon>Eukaryota</taxon>
        <taxon>Sar</taxon>
        <taxon>Alveolata</taxon>
        <taxon>Apicomplexa</taxon>
        <taxon>Conoidasida</taxon>
        <taxon>Coccidia</taxon>
        <taxon>Eucoccidiorida</taxon>
        <taxon>Eimeriorina</taxon>
        <taxon>Sarcocystidae</taxon>
        <taxon>Toxoplasma</taxon>
    </lineage>
</organism>
<protein>
    <submittedName>
        <fullName evidence="2">Putative transmembrane protein</fullName>
    </submittedName>
</protein>
<proteinExistence type="predicted"/>
<evidence type="ECO:0000313" key="2">
    <source>
        <dbReference type="EMBL" id="KFG33095.1"/>
    </source>
</evidence>
<dbReference type="VEuPathDB" id="ToxoDB:TGDOM2_243420"/>